<dbReference type="Proteomes" id="UP000515160">
    <property type="component" value="Chromosome 3"/>
</dbReference>
<dbReference type="GO" id="GO:0008146">
    <property type="term" value="F:sulfotransferase activity"/>
    <property type="evidence" value="ECO:0007669"/>
    <property type="project" value="InterPro"/>
</dbReference>
<dbReference type="Gene3D" id="3.40.50.300">
    <property type="entry name" value="P-loop containing nucleotide triphosphate hydrolases"/>
    <property type="match status" value="1"/>
</dbReference>
<evidence type="ECO:0000256" key="2">
    <source>
        <dbReference type="ARBA" id="ARBA00022679"/>
    </source>
</evidence>
<sequence>MRNNRNIFFITYEEMKRDLKDVIERLCKFLGINELNECEMNQLLEYLSFDNMKNKESINPTWLIKQTLGNVPEGFQFMRRGVVGAYKEELNTNQRVKIDHWSNTHLKPYGIREADIFGAI</sequence>
<name>A0A6P8X7F8_DROAB</name>
<feature type="domain" description="Sulfotransferase" evidence="3">
    <location>
        <begin position="1"/>
        <end position="107"/>
    </location>
</feature>
<evidence type="ECO:0000256" key="1">
    <source>
        <dbReference type="ARBA" id="ARBA00005771"/>
    </source>
</evidence>
<dbReference type="GeneID" id="117569961"/>
<dbReference type="SUPFAM" id="SSF52540">
    <property type="entry name" value="P-loop containing nucleoside triphosphate hydrolases"/>
    <property type="match status" value="1"/>
</dbReference>
<dbReference type="PANTHER" id="PTHR11783">
    <property type="entry name" value="SULFOTRANSFERASE SULT"/>
    <property type="match status" value="1"/>
</dbReference>
<comment type="similarity">
    <text evidence="1">Belongs to the sulfotransferase 1 family.</text>
</comment>
<keyword evidence="4" id="KW-1185">Reference proteome</keyword>
<dbReference type="InterPro" id="IPR027417">
    <property type="entry name" value="P-loop_NTPase"/>
</dbReference>
<dbReference type="Pfam" id="PF00685">
    <property type="entry name" value="Sulfotransfer_1"/>
    <property type="match status" value="1"/>
</dbReference>
<dbReference type="OrthoDB" id="205623at2759"/>
<dbReference type="RefSeq" id="XP_034107225.2">
    <property type="nucleotide sequence ID" value="XM_034251334.2"/>
</dbReference>
<protein>
    <submittedName>
        <fullName evidence="5">Amine sulfotransferase-like</fullName>
    </submittedName>
</protein>
<reference evidence="5" key="1">
    <citation type="submission" date="2025-08" db="UniProtKB">
        <authorList>
            <consortium name="RefSeq"/>
        </authorList>
    </citation>
    <scope>IDENTIFICATION</scope>
    <source>
        <strain evidence="5">15112-1751.03</strain>
        <tissue evidence="5">Whole Adult</tissue>
    </source>
</reference>
<keyword evidence="2" id="KW-0808">Transferase</keyword>
<gene>
    <name evidence="5" type="primary">LOC117569961</name>
</gene>
<accession>A0A6P8X7F8</accession>
<organism evidence="4 5">
    <name type="scientific">Drosophila albomicans</name>
    <name type="common">Fruit fly</name>
    <dbReference type="NCBI Taxonomy" id="7291"/>
    <lineage>
        <taxon>Eukaryota</taxon>
        <taxon>Metazoa</taxon>
        <taxon>Ecdysozoa</taxon>
        <taxon>Arthropoda</taxon>
        <taxon>Hexapoda</taxon>
        <taxon>Insecta</taxon>
        <taxon>Pterygota</taxon>
        <taxon>Neoptera</taxon>
        <taxon>Endopterygota</taxon>
        <taxon>Diptera</taxon>
        <taxon>Brachycera</taxon>
        <taxon>Muscomorpha</taxon>
        <taxon>Ephydroidea</taxon>
        <taxon>Drosophilidae</taxon>
        <taxon>Drosophila</taxon>
    </lineage>
</organism>
<evidence type="ECO:0000259" key="3">
    <source>
        <dbReference type="Pfam" id="PF00685"/>
    </source>
</evidence>
<proteinExistence type="inferred from homology"/>
<evidence type="ECO:0000313" key="4">
    <source>
        <dbReference type="Proteomes" id="UP000515160"/>
    </source>
</evidence>
<dbReference type="AlphaFoldDB" id="A0A6P8X7F8"/>
<dbReference type="InterPro" id="IPR000863">
    <property type="entry name" value="Sulfotransferase_dom"/>
</dbReference>
<evidence type="ECO:0000313" key="5">
    <source>
        <dbReference type="RefSeq" id="XP_034107225.2"/>
    </source>
</evidence>